<comment type="caution">
    <text evidence="2">The sequence shown here is derived from an EMBL/GenBank/DDBJ whole genome shotgun (WGS) entry which is preliminary data.</text>
</comment>
<sequence length="161" mass="18374">MAQFTIEEAHFADVKFYQRKKMEEQQSTKRPEVPKTAQPNHPSKEEEVIEALKGLMEKAGYSPSEDATRAKLPPEVIKSKIHGLTETQKKLKRKGYPIKSSTAGLGYTSKPPLHVMIKRVANYHITEANQEPCMHPEATTQRIVFQRLGEFQKLRKGTSRD</sequence>
<evidence type="ECO:0000313" key="3">
    <source>
        <dbReference type="Proteomes" id="UP001454036"/>
    </source>
</evidence>
<evidence type="ECO:0000313" key="2">
    <source>
        <dbReference type="EMBL" id="GAA0140286.1"/>
    </source>
</evidence>
<keyword evidence="3" id="KW-1185">Reference proteome</keyword>
<dbReference type="EMBL" id="BAABME010000166">
    <property type="protein sequence ID" value="GAA0140286.1"/>
    <property type="molecule type" value="Genomic_DNA"/>
</dbReference>
<gene>
    <name evidence="2" type="ORF">LIER_01665</name>
</gene>
<feature type="compositionally biased region" description="Basic and acidic residues" evidence="1">
    <location>
        <begin position="21"/>
        <end position="33"/>
    </location>
</feature>
<name>A0AAV3NP55_LITER</name>
<evidence type="ECO:0000256" key="1">
    <source>
        <dbReference type="SAM" id="MobiDB-lite"/>
    </source>
</evidence>
<organism evidence="2 3">
    <name type="scientific">Lithospermum erythrorhizon</name>
    <name type="common">Purple gromwell</name>
    <name type="synonym">Lithospermum officinale var. erythrorhizon</name>
    <dbReference type="NCBI Taxonomy" id="34254"/>
    <lineage>
        <taxon>Eukaryota</taxon>
        <taxon>Viridiplantae</taxon>
        <taxon>Streptophyta</taxon>
        <taxon>Embryophyta</taxon>
        <taxon>Tracheophyta</taxon>
        <taxon>Spermatophyta</taxon>
        <taxon>Magnoliopsida</taxon>
        <taxon>eudicotyledons</taxon>
        <taxon>Gunneridae</taxon>
        <taxon>Pentapetalae</taxon>
        <taxon>asterids</taxon>
        <taxon>lamiids</taxon>
        <taxon>Boraginales</taxon>
        <taxon>Boraginaceae</taxon>
        <taxon>Boraginoideae</taxon>
        <taxon>Lithospermeae</taxon>
        <taxon>Lithospermum</taxon>
    </lineage>
</organism>
<dbReference type="AlphaFoldDB" id="A0AAV3NP55"/>
<proteinExistence type="predicted"/>
<dbReference type="Proteomes" id="UP001454036">
    <property type="component" value="Unassembled WGS sequence"/>
</dbReference>
<reference evidence="2 3" key="1">
    <citation type="submission" date="2024-01" db="EMBL/GenBank/DDBJ databases">
        <title>The complete chloroplast genome sequence of Lithospermum erythrorhizon: insights into the phylogenetic relationship among Boraginaceae species and the maternal lineages of purple gromwells.</title>
        <authorList>
            <person name="Okada T."/>
            <person name="Watanabe K."/>
        </authorList>
    </citation>
    <scope>NUCLEOTIDE SEQUENCE [LARGE SCALE GENOMIC DNA]</scope>
</reference>
<protein>
    <submittedName>
        <fullName evidence="2">Uncharacterized protein</fullName>
    </submittedName>
</protein>
<feature type="region of interest" description="Disordered" evidence="1">
    <location>
        <begin position="21"/>
        <end position="74"/>
    </location>
</feature>
<accession>A0AAV3NP55</accession>